<reference evidence="1" key="1">
    <citation type="journal article" date="2021" name="New Phytol.">
        <title>Evolutionary innovations through gain and loss of genes in the ectomycorrhizal Boletales.</title>
        <authorList>
            <person name="Wu G."/>
            <person name="Miyauchi S."/>
            <person name="Morin E."/>
            <person name="Kuo A."/>
            <person name="Drula E."/>
            <person name="Varga T."/>
            <person name="Kohler A."/>
            <person name="Feng B."/>
            <person name="Cao Y."/>
            <person name="Lipzen A."/>
            <person name="Daum C."/>
            <person name="Hundley H."/>
            <person name="Pangilinan J."/>
            <person name="Johnson J."/>
            <person name="Barry K."/>
            <person name="LaButti K."/>
            <person name="Ng V."/>
            <person name="Ahrendt S."/>
            <person name="Min B."/>
            <person name="Choi I.G."/>
            <person name="Park H."/>
            <person name="Plett J.M."/>
            <person name="Magnuson J."/>
            <person name="Spatafora J.W."/>
            <person name="Nagy L.G."/>
            <person name="Henrissat B."/>
            <person name="Grigoriev I.V."/>
            <person name="Yang Z.L."/>
            <person name="Xu J."/>
            <person name="Martin F.M."/>
        </authorList>
    </citation>
    <scope>NUCLEOTIDE SEQUENCE</scope>
    <source>
        <strain evidence="1">KUC20120723A-06</strain>
    </source>
</reference>
<evidence type="ECO:0000313" key="1">
    <source>
        <dbReference type="EMBL" id="KAH7929837.1"/>
    </source>
</evidence>
<dbReference type="EMBL" id="MU266337">
    <property type="protein sequence ID" value="KAH7929837.1"/>
    <property type="molecule type" value="Genomic_DNA"/>
</dbReference>
<dbReference type="Proteomes" id="UP000790709">
    <property type="component" value="Unassembled WGS sequence"/>
</dbReference>
<name>A0ACB8BYA9_9AGAM</name>
<protein>
    <submittedName>
        <fullName evidence="1">TPR-like protein</fullName>
    </submittedName>
</protein>
<proteinExistence type="predicted"/>
<evidence type="ECO:0000313" key="2">
    <source>
        <dbReference type="Proteomes" id="UP000790709"/>
    </source>
</evidence>
<comment type="caution">
    <text evidence="1">The sequence shown here is derived from an EMBL/GenBank/DDBJ whole genome shotgun (WGS) entry which is preliminary data.</text>
</comment>
<keyword evidence="2" id="KW-1185">Reference proteome</keyword>
<gene>
    <name evidence="1" type="ORF">BV22DRAFT_1029016</name>
</gene>
<accession>A0ACB8BYA9</accession>
<organism evidence="1 2">
    <name type="scientific">Leucogyrophana mollusca</name>
    <dbReference type="NCBI Taxonomy" id="85980"/>
    <lineage>
        <taxon>Eukaryota</taxon>
        <taxon>Fungi</taxon>
        <taxon>Dikarya</taxon>
        <taxon>Basidiomycota</taxon>
        <taxon>Agaricomycotina</taxon>
        <taxon>Agaricomycetes</taxon>
        <taxon>Agaricomycetidae</taxon>
        <taxon>Boletales</taxon>
        <taxon>Boletales incertae sedis</taxon>
        <taxon>Leucogyrophana</taxon>
    </lineage>
</organism>
<sequence>MSLSMLVGGADCGPSNPLQNLSKRFDQDRGIQQDYIGNSRAGSSREVFRTQQAPAQDVHQEAARFFAGTPAFTPQLSARPPFDFSAMHDALPQTPSQAPVQTPQRIAPSPLAGWASDFLQQQPKILGAPQVSPAHMEPQQERLQSPVSPLSGGIQGGMPWSPSYAPYRMSPMSNMMPEMHMQAQRPALRADQVSWDKEFQSQESMLSALSPAEVVTVTEGLHEQADQKAAVPTDEMARLAAQVINSVKDEQNPKFAQSQFMGLMRQLRDGEVVAEENAFVAKDAALTTPQQVDVKGKGRAVDPPIALSQQPVPHVATPTQFTHEAMAQNIESTPQHVDPNEAYFRQENADYARYWDSHYSPAAPLDASAQNTNSWHEMQQDWDSFEATTAGIKPVANYQFQSNNPYLLGDSSRTHHHTAHLSQIQRLYENVLELEATVQRDPSNASAWFELGVKQQENEREAKAIQALQRAVDLDPMHLSTWLALAVSYTNDSNRSETYNAIREWVMRNEKYASTVKLFMPDTTGPVGASSIDFSHLINCLMAMARSADQNGVDADVQVALAVLLNTTEDYAKAQDCFVTALAVRPEDWLLYNRVGATMANNGQAEEALQYYYRALDLNPAYIRARFNLGISCINLRRYDEAAHHVLDALVLQDSDGVADDSGMNDNRGVTSSTLWESLKTTCLHLQRIDLATLCDRRDLDGFRHAFHHGE</sequence>